<reference evidence="2" key="1">
    <citation type="submission" date="2014-11" db="EMBL/GenBank/DDBJ databases">
        <authorList>
            <person name="Amaro Gonzalez C."/>
        </authorList>
    </citation>
    <scope>NUCLEOTIDE SEQUENCE</scope>
</reference>
<protein>
    <submittedName>
        <fullName evidence="2">Uncharacterized protein</fullName>
    </submittedName>
</protein>
<dbReference type="EMBL" id="GBXM01009446">
    <property type="protein sequence ID" value="JAH99131.1"/>
    <property type="molecule type" value="Transcribed_RNA"/>
</dbReference>
<name>A0A0E9X9I9_ANGAN</name>
<proteinExistence type="predicted"/>
<reference evidence="2" key="2">
    <citation type="journal article" date="2015" name="Fish Shellfish Immunol.">
        <title>Early steps in the European eel (Anguilla anguilla)-Vibrio vulnificus interaction in the gills: Role of the RtxA13 toxin.</title>
        <authorList>
            <person name="Callol A."/>
            <person name="Pajuelo D."/>
            <person name="Ebbesson L."/>
            <person name="Teles M."/>
            <person name="MacKenzie S."/>
            <person name="Amaro C."/>
        </authorList>
    </citation>
    <scope>NUCLEOTIDE SEQUENCE</scope>
</reference>
<keyword evidence="1" id="KW-0472">Membrane</keyword>
<organism evidence="2">
    <name type="scientific">Anguilla anguilla</name>
    <name type="common">European freshwater eel</name>
    <name type="synonym">Muraena anguilla</name>
    <dbReference type="NCBI Taxonomy" id="7936"/>
    <lineage>
        <taxon>Eukaryota</taxon>
        <taxon>Metazoa</taxon>
        <taxon>Chordata</taxon>
        <taxon>Craniata</taxon>
        <taxon>Vertebrata</taxon>
        <taxon>Euteleostomi</taxon>
        <taxon>Actinopterygii</taxon>
        <taxon>Neopterygii</taxon>
        <taxon>Teleostei</taxon>
        <taxon>Anguilliformes</taxon>
        <taxon>Anguillidae</taxon>
        <taxon>Anguilla</taxon>
    </lineage>
</organism>
<keyword evidence="1" id="KW-0812">Transmembrane</keyword>
<keyword evidence="1" id="KW-1133">Transmembrane helix</keyword>
<evidence type="ECO:0000313" key="2">
    <source>
        <dbReference type="EMBL" id="JAH99131.1"/>
    </source>
</evidence>
<sequence length="67" mass="7498">MSLARNLPVPPRTGLHRAAFLEQGAKTLFFFACICTVISKIGLQNIFIFNILEDKQLLSLCNTLDCK</sequence>
<dbReference type="AlphaFoldDB" id="A0A0E9X9I9"/>
<feature type="transmembrane region" description="Helical" evidence="1">
    <location>
        <begin position="28"/>
        <end position="52"/>
    </location>
</feature>
<evidence type="ECO:0000256" key="1">
    <source>
        <dbReference type="SAM" id="Phobius"/>
    </source>
</evidence>
<accession>A0A0E9X9I9</accession>